<proteinExistence type="predicted"/>
<evidence type="ECO:0000256" key="1">
    <source>
        <dbReference type="SAM" id="MobiDB-lite"/>
    </source>
</evidence>
<gene>
    <name evidence="2" type="ORF">FRD01_22345</name>
</gene>
<evidence type="ECO:0000313" key="2">
    <source>
        <dbReference type="EMBL" id="QED29925.1"/>
    </source>
</evidence>
<accession>A0A5B8XWG1</accession>
<sequence>MKRRIKVSRSGLTECSACEQHIRIEPKVVETVCPFCGTPLAVAESDDGLSALRSNRSLFAASLVGIALSAGCIEDPPPENNTPNNTVAPVYGVPIDPDMGADMNEDMEVDMADEPLPMPEYGLPFDPDMGDADMEVDMADEPLPMPEYGLPFDPDMGETDMDGG</sequence>
<reference evidence="2 3" key="1">
    <citation type="submission" date="2019-08" db="EMBL/GenBank/DDBJ databases">
        <authorList>
            <person name="Liang Q."/>
        </authorList>
    </citation>
    <scope>NUCLEOTIDE SEQUENCE [LARGE SCALE GENOMIC DNA]</scope>
    <source>
        <strain evidence="2 3">V1718</strain>
    </source>
</reference>
<protein>
    <submittedName>
        <fullName evidence="2">Uncharacterized protein</fullName>
    </submittedName>
</protein>
<organism evidence="2 3">
    <name type="scientific">Microvenator marinus</name>
    <dbReference type="NCBI Taxonomy" id="2600177"/>
    <lineage>
        <taxon>Bacteria</taxon>
        <taxon>Deltaproteobacteria</taxon>
        <taxon>Bradymonadales</taxon>
        <taxon>Microvenatoraceae</taxon>
        <taxon>Microvenator</taxon>
    </lineage>
</organism>
<keyword evidence="3" id="KW-1185">Reference proteome</keyword>
<feature type="compositionally biased region" description="Acidic residues" evidence="1">
    <location>
        <begin position="155"/>
        <end position="164"/>
    </location>
</feature>
<evidence type="ECO:0000313" key="3">
    <source>
        <dbReference type="Proteomes" id="UP000321595"/>
    </source>
</evidence>
<dbReference type="AlphaFoldDB" id="A0A5B8XWG1"/>
<dbReference type="EMBL" id="CP042467">
    <property type="protein sequence ID" value="QED29925.1"/>
    <property type="molecule type" value="Genomic_DNA"/>
</dbReference>
<feature type="compositionally biased region" description="Acidic residues" evidence="1">
    <location>
        <begin position="128"/>
        <end position="140"/>
    </location>
</feature>
<dbReference type="Proteomes" id="UP000321595">
    <property type="component" value="Chromosome"/>
</dbReference>
<name>A0A5B8XWG1_9DELT</name>
<feature type="region of interest" description="Disordered" evidence="1">
    <location>
        <begin position="120"/>
        <end position="164"/>
    </location>
</feature>
<dbReference type="RefSeq" id="WP_146963158.1">
    <property type="nucleotide sequence ID" value="NZ_CP042467.1"/>
</dbReference>
<dbReference type="KEGG" id="bbae:FRD01_22345"/>